<feature type="compositionally biased region" description="Basic and acidic residues" evidence="1">
    <location>
        <begin position="174"/>
        <end position="192"/>
    </location>
</feature>
<reference evidence="3 4" key="1">
    <citation type="journal article" date="2013" name="PLoS Genet.">
        <title>Comparative genome structure, secondary metabolite, and effector coding capacity across Cochliobolus pathogens.</title>
        <authorList>
            <person name="Condon B.J."/>
            <person name="Leng Y."/>
            <person name="Wu D."/>
            <person name="Bushley K.E."/>
            <person name="Ohm R.A."/>
            <person name="Otillar R."/>
            <person name="Martin J."/>
            <person name="Schackwitz W."/>
            <person name="Grimwood J."/>
            <person name="MohdZainudin N."/>
            <person name="Xue C."/>
            <person name="Wang R."/>
            <person name="Manning V.A."/>
            <person name="Dhillon B."/>
            <person name="Tu Z.J."/>
            <person name="Steffenson B.J."/>
            <person name="Salamov A."/>
            <person name="Sun H."/>
            <person name="Lowry S."/>
            <person name="LaButti K."/>
            <person name="Han J."/>
            <person name="Copeland A."/>
            <person name="Lindquist E."/>
            <person name="Barry K."/>
            <person name="Schmutz J."/>
            <person name="Baker S.E."/>
            <person name="Ciuffetti L.M."/>
            <person name="Grigoriev I.V."/>
            <person name="Zhong S."/>
            <person name="Turgeon B.G."/>
        </authorList>
    </citation>
    <scope>NUCLEOTIDE SEQUENCE [LARGE SCALE GENOMIC DNA]</scope>
    <source>
        <strain evidence="3 4">26-R-13</strain>
    </source>
</reference>
<feature type="compositionally biased region" description="Polar residues" evidence="1">
    <location>
        <begin position="573"/>
        <end position="585"/>
    </location>
</feature>
<evidence type="ECO:0000256" key="1">
    <source>
        <dbReference type="SAM" id="MobiDB-lite"/>
    </source>
</evidence>
<dbReference type="STRING" id="930089.W6XY82"/>
<dbReference type="Proteomes" id="UP000053841">
    <property type="component" value="Unassembled WGS sequence"/>
</dbReference>
<feature type="region of interest" description="Disordered" evidence="1">
    <location>
        <begin position="477"/>
        <end position="638"/>
    </location>
</feature>
<dbReference type="GO" id="GO:0006302">
    <property type="term" value="P:double-strand break repair"/>
    <property type="evidence" value="ECO:0007669"/>
    <property type="project" value="TreeGrafter"/>
</dbReference>
<feature type="compositionally biased region" description="Polar residues" evidence="1">
    <location>
        <begin position="504"/>
        <end position="516"/>
    </location>
</feature>
<dbReference type="EMBL" id="KI964691">
    <property type="protein sequence ID" value="EUC30683.1"/>
    <property type="molecule type" value="Genomic_DNA"/>
</dbReference>
<proteinExistence type="predicted"/>
<dbReference type="Pfam" id="PF10382">
    <property type="entry name" value="ZGRF1-like_N"/>
    <property type="match status" value="1"/>
</dbReference>
<feature type="compositionally biased region" description="Basic and acidic residues" evidence="1">
    <location>
        <begin position="215"/>
        <end position="230"/>
    </location>
</feature>
<dbReference type="RefSeq" id="XP_007715017.1">
    <property type="nucleotide sequence ID" value="XM_007716827.1"/>
</dbReference>
<dbReference type="PANTHER" id="PTHR28535:SF1">
    <property type="entry name" value="PROTEIN ZGRF1"/>
    <property type="match status" value="1"/>
</dbReference>
<evidence type="ECO:0000313" key="3">
    <source>
        <dbReference type="EMBL" id="EUC30683.1"/>
    </source>
</evidence>
<feature type="region of interest" description="Disordered" evidence="1">
    <location>
        <begin position="664"/>
        <end position="800"/>
    </location>
</feature>
<sequence length="800" mass="86672">MTAPLRNTQHASAIAAIQASQSTAPVAEFRCLFTHDVRRKQKRWQDGFLKFHTFNNRVMVYDQARNFLGDTYYKDSDELHEGDELNLNNGALVEVSEPVGVTHTDLAAVLGRKAKDLPPALNPPSQTKPYQRPLSVAPPTAQKAASQLRHKSLNTLLGTPKGPIGKAQPIKSPYDARKEKEKENELAGERAAKRQKTTQAPASWRASSPAQEENVEPKEASPRPTKDVAARKARQPAKFIPPTATVITIEDEPEPEPHPAMFSDITLPGTPPRVTDKIEESRAAKTILPPQPPVQTPRIPKSKMPLPGVRALETPRQPAPPSSPPVSASNRLSNIEFALQPVQVPRKEPSPPPPPSSPPARKARCLRLSTGVKRGKLLCQALPAENTKADSGSRVTGTKVRRAASRTADEQSLPFIAQGDDDSISAKRPPKNKRILTNVDHGATKRARVSKSPSLPSPSLQEDPEIIHDLMDQQLLVASSPIRPGSASSRAVDSISESKHTADKTASNMTVQTNTLEPVATKSKISSTNETTGKRPTKKAQKPKVAPKVPSPVPPDPVIPASRDVSPAHTEVSDAQSRTSATSSRKVPLSKGGILKKTAPRTKKPSALTSPTQNALPLPAHGEPVLLSPRPSRTNKKAPLMSTTELAGLLQKPKNLAKVLADPIEDGGETNQAGKSPNRTFRRVRSENDAPIPSISEEWERLNLPKSSSPTTDTANEPTVTSTVAVEKKKKKDSGLGALIKKTDPRRKFKRTQSLQVDTKVPPPAAEEEVELPSPVVDLDVGPWSTEAGDLFDWRPPERH</sequence>
<name>W6XY82_COCC2</name>
<feature type="compositionally biased region" description="Pro residues" evidence="1">
    <location>
        <begin position="549"/>
        <end position="558"/>
    </location>
</feature>
<feature type="compositionally biased region" description="Basic and acidic residues" evidence="1">
    <location>
        <begin position="274"/>
        <end position="283"/>
    </location>
</feature>
<dbReference type="GO" id="GO:0035861">
    <property type="term" value="C:site of double-strand break"/>
    <property type="evidence" value="ECO:0007669"/>
    <property type="project" value="TreeGrafter"/>
</dbReference>
<dbReference type="KEGG" id="bze:COCCADRAFT_103263"/>
<accession>W6XY82</accession>
<dbReference type="AlphaFoldDB" id="W6XY82"/>
<feature type="compositionally biased region" description="Polar residues" evidence="1">
    <location>
        <begin position="669"/>
        <end position="679"/>
    </location>
</feature>
<feature type="region of interest" description="Disordered" evidence="1">
    <location>
        <begin position="115"/>
        <end position="364"/>
    </location>
</feature>
<feature type="compositionally biased region" description="Polar residues" evidence="1">
    <location>
        <begin position="705"/>
        <end position="724"/>
    </location>
</feature>
<feature type="domain" description="5'-3' DNA helicase ZGRF1-like N-terminal" evidence="2">
    <location>
        <begin position="26"/>
        <end position="106"/>
    </location>
</feature>
<feature type="compositionally biased region" description="Polar residues" evidence="1">
    <location>
        <begin position="197"/>
        <end position="211"/>
    </location>
</feature>
<evidence type="ECO:0000313" key="4">
    <source>
        <dbReference type="Proteomes" id="UP000053841"/>
    </source>
</evidence>
<dbReference type="HOGENOM" id="CLU_347164_0_0_1"/>
<organism evidence="3 4">
    <name type="scientific">Cochliobolus carbonum (strain 26-R-13)</name>
    <name type="common">Maize leaf spot fungus</name>
    <name type="synonym">Bipolaris zeicola</name>
    <dbReference type="NCBI Taxonomy" id="930089"/>
    <lineage>
        <taxon>Eukaryota</taxon>
        <taxon>Fungi</taxon>
        <taxon>Dikarya</taxon>
        <taxon>Ascomycota</taxon>
        <taxon>Pezizomycotina</taxon>
        <taxon>Dothideomycetes</taxon>
        <taxon>Pleosporomycetidae</taxon>
        <taxon>Pleosporales</taxon>
        <taxon>Pleosporineae</taxon>
        <taxon>Pleosporaceae</taxon>
        <taxon>Bipolaris</taxon>
    </lineage>
</organism>
<protein>
    <recommendedName>
        <fullName evidence="2">5'-3' DNA helicase ZGRF1-like N-terminal domain-containing protein</fullName>
    </recommendedName>
</protein>
<dbReference type="InterPro" id="IPR052800">
    <property type="entry name" value="DNA_Repair_Helicase_ZGRF1"/>
</dbReference>
<dbReference type="InterPro" id="IPR018838">
    <property type="entry name" value="ZGRF1-like_N"/>
</dbReference>
<dbReference type="GO" id="GO:0005634">
    <property type="term" value="C:nucleus"/>
    <property type="evidence" value="ECO:0007669"/>
    <property type="project" value="TreeGrafter"/>
</dbReference>
<dbReference type="OrthoDB" id="6513042at2759"/>
<gene>
    <name evidence="3" type="ORF">COCCADRAFT_103263</name>
</gene>
<evidence type="ECO:0000259" key="2">
    <source>
        <dbReference type="Pfam" id="PF10382"/>
    </source>
</evidence>
<keyword evidence="4" id="KW-1185">Reference proteome</keyword>
<dbReference type="GeneID" id="19142731"/>
<dbReference type="PANTHER" id="PTHR28535">
    <property type="entry name" value="ZINC FINGER GRF-TYPE CONTAINING 1"/>
    <property type="match status" value="1"/>
</dbReference>
<dbReference type="eggNOG" id="ENOG502S77U">
    <property type="taxonomic scope" value="Eukaryota"/>
</dbReference>
<feature type="compositionally biased region" description="Low complexity" evidence="1">
    <location>
        <begin position="450"/>
        <end position="460"/>
    </location>
</feature>
<feature type="region of interest" description="Disordered" evidence="1">
    <location>
        <begin position="385"/>
        <end position="462"/>
    </location>
</feature>